<dbReference type="Gene3D" id="3.30.1120.10">
    <property type="match status" value="1"/>
</dbReference>
<evidence type="ECO:0000313" key="8">
    <source>
        <dbReference type="Proteomes" id="UP001596472"/>
    </source>
</evidence>
<comment type="caution">
    <text evidence="7">The sequence shown here is derived from an EMBL/GenBank/DDBJ whole genome shotgun (WGS) entry which is preliminary data.</text>
</comment>
<dbReference type="InterPro" id="IPR000917">
    <property type="entry name" value="Sulfatase_N"/>
</dbReference>
<evidence type="ECO:0000313" key="7">
    <source>
        <dbReference type="EMBL" id="MFC7338734.1"/>
    </source>
</evidence>
<evidence type="ECO:0000256" key="1">
    <source>
        <dbReference type="ARBA" id="ARBA00008779"/>
    </source>
</evidence>
<name>A0ABW2LBM8_9BACT</name>
<keyword evidence="3" id="KW-0378">Hydrolase</keyword>
<comment type="similarity">
    <text evidence="1">Belongs to the sulfatase family.</text>
</comment>
<accession>A0ABW2LBM8</accession>
<evidence type="ECO:0000256" key="5">
    <source>
        <dbReference type="SAM" id="SignalP"/>
    </source>
</evidence>
<keyword evidence="2" id="KW-0479">Metal-binding</keyword>
<dbReference type="InterPro" id="IPR050738">
    <property type="entry name" value="Sulfatase"/>
</dbReference>
<dbReference type="InterPro" id="IPR017850">
    <property type="entry name" value="Alkaline_phosphatase_core_sf"/>
</dbReference>
<evidence type="ECO:0000259" key="6">
    <source>
        <dbReference type="Pfam" id="PF00884"/>
    </source>
</evidence>
<dbReference type="CDD" id="cd16143">
    <property type="entry name" value="ARS_like"/>
    <property type="match status" value="1"/>
</dbReference>
<evidence type="ECO:0000256" key="4">
    <source>
        <dbReference type="ARBA" id="ARBA00022837"/>
    </source>
</evidence>
<dbReference type="EMBL" id="JBHTBS010000009">
    <property type="protein sequence ID" value="MFC7338734.1"/>
    <property type="molecule type" value="Genomic_DNA"/>
</dbReference>
<keyword evidence="5" id="KW-0732">Signal</keyword>
<keyword evidence="4" id="KW-0106">Calcium</keyword>
<dbReference type="PANTHER" id="PTHR42693:SF53">
    <property type="entry name" value="ENDO-4-O-SULFATASE"/>
    <property type="match status" value="1"/>
</dbReference>
<feature type="chain" id="PRO_5045771831" evidence="5">
    <location>
        <begin position="25"/>
        <end position="502"/>
    </location>
</feature>
<proteinExistence type="inferred from homology"/>
<dbReference type="PROSITE" id="PS00523">
    <property type="entry name" value="SULFATASE_1"/>
    <property type="match status" value="1"/>
</dbReference>
<sequence length="502" mass="56241">MMQKLVRAFVLLATAPIISAGSLAAERPNVVILYADDMGVGDVSYGDSEAKIQTPNIDRLASQGMTFSDGHSSSGICTPSRYALLTGQHHWRSFHDIVNAFEPSVFKPGEFTIARMFHKQGYTTACFGKWHLGWDWDAIRKPGVTKKEWPKAESYDWTKRFPGGPVDQGFDHYFGDGTINFPPYCWIEDDRFATIPTRPVIKSKPLAGGGGFRPGPMAEGWNPYEILPTVTEKTVEWIKKQKADKPFFAYLAFNSPHYPIVPNKPFQGKSKAGYYGDFVIETDAMVGKVLAALEEKGFAENTIVIFTADNGTEKHAFQRLEEFDQWSSGELRGLKRDLYEGGHRVPFVVSWPGKIAAGSRSDEVVSQVDFAATFAEIIGYELDNKVAIDSYNILPVLKGEKYKRPLRVATVQNTNKGKYALRQGDWVLIDASSGSHSGEPAAYLEHFGLESYPKDNPGLLFNLKEDPRQTKNLYQEHPEKVAAMRQLLKRYTEGERCAPERN</sequence>
<gene>
    <name evidence="7" type="ORF">ACFQY0_16180</name>
</gene>
<evidence type="ECO:0000256" key="3">
    <source>
        <dbReference type="ARBA" id="ARBA00022801"/>
    </source>
</evidence>
<protein>
    <submittedName>
        <fullName evidence="7">Arylsulfatase</fullName>
    </submittedName>
</protein>
<dbReference type="InterPro" id="IPR024607">
    <property type="entry name" value="Sulfatase_CS"/>
</dbReference>
<dbReference type="Pfam" id="PF00884">
    <property type="entry name" value="Sulfatase"/>
    <property type="match status" value="1"/>
</dbReference>
<organism evidence="7 8">
    <name type="scientific">Haloferula chungangensis</name>
    <dbReference type="NCBI Taxonomy" id="1048331"/>
    <lineage>
        <taxon>Bacteria</taxon>
        <taxon>Pseudomonadati</taxon>
        <taxon>Verrucomicrobiota</taxon>
        <taxon>Verrucomicrobiia</taxon>
        <taxon>Verrucomicrobiales</taxon>
        <taxon>Verrucomicrobiaceae</taxon>
        <taxon>Haloferula</taxon>
    </lineage>
</organism>
<dbReference type="Gene3D" id="3.40.720.10">
    <property type="entry name" value="Alkaline Phosphatase, subunit A"/>
    <property type="match status" value="1"/>
</dbReference>
<dbReference type="PANTHER" id="PTHR42693">
    <property type="entry name" value="ARYLSULFATASE FAMILY MEMBER"/>
    <property type="match status" value="1"/>
</dbReference>
<evidence type="ECO:0000256" key="2">
    <source>
        <dbReference type="ARBA" id="ARBA00022723"/>
    </source>
</evidence>
<reference evidence="8" key="1">
    <citation type="journal article" date="2019" name="Int. J. Syst. Evol. Microbiol.">
        <title>The Global Catalogue of Microorganisms (GCM) 10K type strain sequencing project: providing services to taxonomists for standard genome sequencing and annotation.</title>
        <authorList>
            <consortium name="The Broad Institute Genomics Platform"/>
            <consortium name="The Broad Institute Genome Sequencing Center for Infectious Disease"/>
            <person name="Wu L."/>
            <person name="Ma J."/>
        </authorList>
    </citation>
    <scope>NUCLEOTIDE SEQUENCE [LARGE SCALE GENOMIC DNA]</scope>
    <source>
        <strain evidence="8">CGMCC 4.1467</strain>
    </source>
</reference>
<feature type="signal peptide" evidence="5">
    <location>
        <begin position="1"/>
        <end position="24"/>
    </location>
</feature>
<dbReference type="SUPFAM" id="SSF53649">
    <property type="entry name" value="Alkaline phosphatase-like"/>
    <property type="match status" value="1"/>
</dbReference>
<feature type="domain" description="Sulfatase N-terminal" evidence="6">
    <location>
        <begin position="28"/>
        <end position="380"/>
    </location>
</feature>
<keyword evidence="8" id="KW-1185">Reference proteome</keyword>
<dbReference type="Proteomes" id="UP001596472">
    <property type="component" value="Unassembled WGS sequence"/>
</dbReference>